<evidence type="ECO:0000256" key="9">
    <source>
        <dbReference type="ARBA" id="ARBA00066388"/>
    </source>
</evidence>
<evidence type="ECO:0000256" key="1">
    <source>
        <dbReference type="ARBA" id="ARBA00022448"/>
    </source>
</evidence>
<dbReference type="GO" id="GO:0016020">
    <property type="term" value="C:membrane"/>
    <property type="evidence" value="ECO:0007669"/>
    <property type="project" value="InterPro"/>
</dbReference>
<dbReference type="FunFam" id="3.40.50.300:FF:000425">
    <property type="entry name" value="Probable ABC transporter, ATP-binding subunit"/>
    <property type="match status" value="1"/>
</dbReference>
<reference evidence="11 12" key="1">
    <citation type="submission" date="2015-08" db="EMBL/GenBank/DDBJ databases">
        <authorList>
            <person name="Babu N.S."/>
            <person name="Beckwith C.J."/>
            <person name="Beseler K.G."/>
            <person name="Brison A."/>
            <person name="Carone J.V."/>
            <person name="Caskin T.P."/>
            <person name="Diamond M."/>
            <person name="Durham M.E."/>
            <person name="Foxe J.M."/>
            <person name="Go M."/>
            <person name="Henderson B.A."/>
            <person name="Jones I.B."/>
            <person name="McGettigan J.A."/>
            <person name="Micheletti S.J."/>
            <person name="Nasrallah M.E."/>
            <person name="Ortiz D."/>
            <person name="Piller C.R."/>
            <person name="Privatt S.R."/>
            <person name="Schneider S.L."/>
            <person name="Sharp S."/>
            <person name="Smith T.C."/>
            <person name="Stanton J.D."/>
            <person name="Ullery H.E."/>
            <person name="Wilson R.J."/>
            <person name="Serrano M.G."/>
            <person name="Buck G."/>
            <person name="Lee V."/>
            <person name="Wang Y."/>
            <person name="Carvalho R."/>
            <person name="Voegtly L."/>
            <person name="Shi R."/>
            <person name="Duckworth R."/>
            <person name="Johnson A."/>
            <person name="Loviza R."/>
            <person name="Walstead R."/>
            <person name="Shah Z."/>
            <person name="Kiflezghi M."/>
            <person name="Wade K."/>
            <person name="Ball S.L."/>
            <person name="Bradley K.W."/>
            <person name="Asai D.J."/>
            <person name="Bowman C.A."/>
            <person name="Russell D.A."/>
            <person name="Pope W.H."/>
            <person name="Jacobs-Sera D."/>
            <person name="Hendrix R.W."/>
            <person name="Hatfull G.F."/>
        </authorList>
    </citation>
    <scope>NUCLEOTIDE SEQUENCE [LARGE SCALE GENOMIC DNA]</scope>
    <source>
        <strain evidence="11 12">PUDD_83A45</strain>
    </source>
</reference>
<name>A0A0K1RAQ6_9CORY</name>
<keyword evidence="12" id="KW-1185">Reference proteome</keyword>
<keyword evidence="6" id="KW-0408">Iron</keyword>
<dbReference type="GO" id="GO:0015408">
    <property type="term" value="F:ABC-type ferric iron transporter activity"/>
    <property type="evidence" value="ECO:0007669"/>
    <property type="project" value="InterPro"/>
</dbReference>
<dbReference type="InterPro" id="IPR003439">
    <property type="entry name" value="ABC_transporter-like_ATP-bd"/>
</dbReference>
<evidence type="ECO:0000256" key="7">
    <source>
        <dbReference type="ARBA" id="ARBA00023065"/>
    </source>
</evidence>
<dbReference type="KEGG" id="crie:AK829_04230"/>
<keyword evidence="4" id="KW-0547">Nucleotide-binding</keyword>
<dbReference type="InterPro" id="IPR050093">
    <property type="entry name" value="ABC_SmlMolc_Importer"/>
</dbReference>
<evidence type="ECO:0000256" key="4">
    <source>
        <dbReference type="ARBA" id="ARBA00022741"/>
    </source>
</evidence>
<organism evidence="11 12">
    <name type="scientific">Corynebacterium riegelii</name>
    <dbReference type="NCBI Taxonomy" id="156976"/>
    <lineage>
        <taxon>Bacteria</taxon>
        <taxon>Bacillati</taxon>
        <taxon>Actinomycetota</taxon>
        <taxon>Actinomycetes</taxon>
        <taxon>Mycobacteriales</taxon>
        <taxon>Corynebacteriaceae</taxon>
        <taxon>Corynebacterium</taxon>
    </lineage>
</organism>
<dbReference type="PROSITE" id="PS00211">
    <property type="entry name" value="ABC_TRANSPORTER_1"/>
    <property type="match status" value="1"/>
</dbReference>
<dbReference type="EC" id="7.6.2.9" evidence="9"/>
<evidence type="ECO:0000256" key="5">
    <source>
        <dbReference type="ARBA" id="ARBA00022840"/>
    </source>
</evidence>
<accession>A0A0K1RAQ6</accession>
<dbReference type="InterPro" id="IPR015853">
    <property type="entry name" value="ABC_transpr_FbpC"/>
</dbReference>
<gene>
    <name evidence="11" type="ORF">AK829_04230</name>
</gene>
<dbReference type="InterPro" id="IPR027417">
    <property type="entry name" value="P-loop_NTPase"/>
</dbReference>
<feature type="domain" description="ABC transporter" evidence="10">
    <location>
        <begin position="4"/>
        <end position="235"/>
    </location>
</feature>
<dbReference type="InterPro" id="IPR017871">
    <property type="entry name" value="ABC_transporter-like_CS"/>
</dbReference>
<keyword evidence="2" id="KW-1003">Cell membrane</keyword>
<dbReference type="Proteomes" id="UP000060016">
    <property type="component" value="Chromosome"/>
</dbReference>
<dbReference type="PROSITE" id="PS50893">
    <property type="entry name" value="ABC_TRANSPORTER_2"/>
    <property type="match status" value="1"/>
</dbReference>
<dbReference type="PANTHER" id="PTHR42781:SF4">
    <property type="entry name" value="SPERMIDINE_PUTRESCINE IMPORT ATP-BINDING PROTEIN POTA"/>
    <property type="match status" value="1"/>
</dbReference>
<dbReference type="PANTHER" id="PTHR42781">
    <property type="entry name" value="SPERMIDINE/PUTRESCINE IMPORT ATP-BINDING PROTEIN POTA"/>
    <property type="match status" value="1"/>
</dbReference>
<keyword evidence="1" id="KW-0813">Transport</keyword>
<dbReference type="SUPFAM" id="SSF52540">
    <property type="entry name" value="P-loop containing nucleoside triphosphate hydrolases"/>
    <property type="match status" value="1"/>
</dbReference>
<dbReference type="GO" id="GO:0016887">
    <property type="term" value="F:ATP hydrolysis activity"/>
    <property type="evidence" value="ECO:0007669"/>
    <property type="project" value="InterPro"/>
</dbReference>
<dbReference type="Pfam" id="PF00005">
    <property type="entry name" value="ABC_tran"/>
    <property type="match status" value="1"/>
</dbReference>
<proteinExistence type="predicted"/>
<evidence type="ECO:0000313" key="12">
    <source>
        <dbReference type="Proteomes" id="UP000060016"/>
    </source>
</evidence>
<keyword evidence="8" id="KW-0472">Membrane</keyword>
<dbReference type="RefSeq" id="WP_052204551.1">
    <property type="nucleotide sequence ID" value="NZ_CP012342.1"/>
</dbReference>
<keyword evidence="3" id="KW-0410">Iron transport</keyword>
<evidence type="ECO:0000259" key="10">
    <source>
        <dbReference type="PROSITE" id="PS50893"/>
    </source>
</evidence>
<dbReference type="PATRIC" id="fig|156976.3.peg.839"/>
<evidence type="ECO:0000256" key="6">
    <source>
        <dbReference type="ARBA" id="ARBA00023004"/>
    </source>
</evidence>
<evidence type="ECO:0000256" key="8">
    <source>
        <dbReference type="ARBA" id="ARBA00023136"/>
    </source>
</evidence>
<dbReference type="SMART" id="SM00382">
    <property type="entry name" value="AAA"/>
    <property type="match status" value="1"/>
</dbReference>
<dbReference type="AlphaFoldDB" id="A0A0K1RAQ6"/>
<evidence type="ECO:0000256" key="3">
    <source>
        <dbReference type="ARBA" id="ARBA00022496"/>
    </source>
</evidence>
<dbReference type="GO" id="GO:0015418">
    <property type="term" value="F:ABC-type quaternary ammonium compound transporting activity"/>
    <property type="evidence" value="ECO:0007669"/>
    <property type="project" value="UniProtKB-EC"/>
</dbReference>
<keyword evidence="5" id="KW-0067">ATP-binding</keyword>
<protein>
    <recommendedName>
        <fullName evidence="9">ABC-type quaternary amine transporter</fullName>
        <ecNumber evidence="9">7.6.2.9</ecNumber>
    </recommendedName>
</protein>
<dbReference type="Gene3D" id="3.40.50.300">
    <property type="entry name" value="P-loop containing nucleotide triphosphate hydrolases"/>
    <property type="match status" value="1"/>
</dbReference>
<evidence type="ECO:0000313" key="11">
    <source>
        <dbReference type="EMBL" id="AKV58512.1"/>
    </source>
</evidence>
<dbReference type="EMBL" id="CP012342">
    <property type="protein sequence ID" value="AKV58512.1"/>
    <property type="molecule type" value="Genomic_DNA"/>
</dbReference>
<dbReference type="GO" id="GO:0005524">
    <property type="term" value="F:ATP binding"/>
    <property type="evidence" value="ECO:0007669"/>
    <property type="project" value="UniProtKB-KW"/>
</dbReference>
<dbReference type="STRING" id="156976.AK829_04230"/>
<dbReference type="InterPro" id="IPR003593">
    <property type="entry name" value="AAA+_ATPase"/>
</dbReference>
<evidence type="ECO:0000256" key="2">
    <source>
        <dbReference type="ARBA" id="ARBA00022475"/>
    </source>
</evidence>
<keyword evidence="7" id="KW-0406">Ion transport</keyword>
<dbReference type="CDD" id="cd03259">
    <property type="entry name" value="ABC_Carb_Solutes_like"/>
    <property type="match status" value="1"/>
</dbReference>
<sequence length="365" mass="38511">MSNIAISNLGVTFADGTVGLENINLTVPSGEFIALVGPSGSGKTTLLRTIAGFIEPTAGTIELDGQDVSHVPPEKRHMGMVFQQHAVWPHMTVGENVAYPLRRAGIPRAEAQQLVETTLATVGLDGFARRKPATLSGGQRQRVALARAIVASPKLLLLDEALSALDEPLRDALRRELVALTRTNHLTTVHVTHDRKEAIAIADRIAVLRDGRLEQFDTPDAVVTRPATAWVASFMADATILEGVVRAGQVVCEKPQLSWLLDDANVTTHPATNTGIGTGADAVADAAVTVAVLPADVRVGPVGSEATGGAGTAGNAVITSVLFEVTGYSVTLDADGVEFRARMGLNPRPEVGDQVSMNVERIFVF</sequence>